<dbReference type="AlphaFoldDB" id="A0A0C2Y3J7"/>
<dbReference type="EMBL" id="KN831773">
    <property type="protein sequence ID" value="KIM44433.1"/>
    <property type="molecule type" value="Genomic_DNA"/>
</dbReference>
<reference evidence="2 3" key="1">
    <citation type="submission" date="2014-04" db="EMBL/GenBank/DDBJ databases">
        <authorList>
            <consortium name="DOE Joint Genome Institute"/>
            <person name="Kuo A."/>
            <person name="Gay G."/>
            <person name="Dore J."/>
            <person name="Kohler A."/>
            <person name="Nagy L.G."/>
            <person name="Floudas D."/>
            <person name="Copeland A."/>
            <person name="Barry K.W."/>
            <person name="Cichocki N."/>
            <person name="Veneault-Fourrey C."/>
            <person name="LaButti K."/>
            <person name="Lindquist E.A."/>
            <person name="Lipzen A."/>
            <person name="Lundell T."/>
            <person name="Morin E."/>
            <person name="Murat C."/>
            <person name="Sun H."/>
            <person name="Tunlid A."/>
            <person name="Henrissat B."/>
            <person name="Grigoriev I.V."/>
            <person name="Hibbett D.S."/>
            <person name="Martin F."/>
            <person name="Nordberg H.P."/>
            <person name="Cantor M.N."/>
            <person name="Hua S.X."/>
        </authorList>
    </citation>
    <scope>NUCLEOTIDE SEQUENCE [LARGE SCALE GENOMIC DNA]</scope>
    <source>
        <strain evidence="3">h7</strain>
    </source>
</reference>
<feature type="compositionally biased region" description="Pro residues" evidence="1">
    <location>
        <begin position="34"/>
        <end position="51"/>
    </location>
</feature>
<feature type="compositionally biased region" description="Low complexity" evidence="1">
    <location>
        <begin position="236"/>
        <end position="249"/>
    </location>
</feature>
<proteinExistence type="predicted"/>
<feature type="region of interest" description="Disordered" evidence="1">
    <location>
        <begin position="220"/>
        <end position="265"/>
    </location>
</feature>
<accession>A0A0C2Y3J7</accession>
<dbReference type="HOGENOM" id="CLU_491847_0_0_1"/>
<feature type="compositionally biased region" description="Basic and acidic residues" evidence="1">
    <location>
        <begin position="395"/>
        <end position="405"/>
    </location>
</feature>
<protein>
    <submittedName>
        <fullName evidence="2">Uncharacterized protein</fullName>
    </submittedName>
</protein>
<evidence type="ECO:0000313" key="3">
    <source>
        <dbReference type="Proteomes" id="UP000053424"/>
    </source>
</evidence>
<evidence type="ECO:0000256" key="1">
    <source>
        <dbReference type="SAM" id="MobiDB-lite"/>
    </source>
</evidence>
<feature type="compositionally biased region" description="Polar residues" evidence="1">
    <location>
        <begin position="80"/>
        <end position="92"/>
    </location>
</feature>
<feature type="region of interest" description="Disordered" evidence="1">
    <location>
        <begin position="481"/>
        <end position="554"/>
    </location>
</feature>
<keyword evidence="3" id="KW-1185">Reference proteome</keyword>
<dbReference type="OrthoDB" id="3233731at2759"/>
<feature type="compositionally biased region" description="Polar residues" evidence="1">
    <location>
        <begin position="406"/>
        <end position="415"/>
    </location>
</feature>
<gene>
    <name evidence="2" type="ORF">M413DRAFT_442415</name>
</gene>
<name>A0A0C2Y3J7_HEBCY</name>
<sequence length="626" mass="66832">MAAQTINYPPVYKVPQFAFLANPPPATQRKRPSPTAPLPAPPGPPPPPPVPASFSAIVAWASHVQPGSPAPRSPQRRPSITSNSSRRPSISRLNRRPSISHGRAPSGSFIHIIDTPTRTHATTPSVADFDLTALGYTSVFVHLPKTPTTPSPYLRLYHQQRSGATADAPKEPIPSGPLSASAFAHIPIPPIPSSQDVGVAPSKRKGMKRFRSLSILRPRAAKAKTQEAPPSPAPISPTKSTFTSKSTKIAKPKSKESKAKVNTASVAERKRAKYANVRPPPPLANELAMMQFTDGGSMESHVKRVMEAQAKAAAGTGATIGVADVYRDGKGGLWWDQDEELEYEHLLGGSDVVVKFDRAGEDVDEMDWEEFDDTNGAEPLAPFLIHQRPAQAAHASEDKENDISRRSSVSTQDSDLNPAYLLPLPENEDPRSAALEDRVLASRSIGGPGMSVLSLPSRPRRAAKHLCKPTFLVDVAAFGPRSPTAATSKRSPLSPSFGSKSSNSATTKPRGTARRRPAPLKLATSNSNAGVVARRLSHTRSRTRSNSASGAVSAVQPAPALPAVSVTSPGAVERTRREFIENSFNPTPSPAAHADPASTVPVERTRAAKSSRLGMRGFFTLARRGE</sequence>
<feature type="compositionally biased region" description="Low complexity" evidence="1">
    <location>
        <begin position="491"/>
        <end position="504"/>
    </location>
</feature>
<feature type="region of interest" description="Disordered" evidence="1">
    <location>
        <begin position="583"/>
        <end position="609"/>
    </location>
</feature>
<reference evidence="3" key="2">
    <citation type="submission" date="2015-01" db="EMBL/GenBank/DDBJ databases">
        <title>Evolutionary Origins and Diversification of the Mycorrhizal Mutualists.</title>
        <authorList>
            <consortium name="DOE Joint Genome Institute"/>
            <consortium name="Mycorrhizal Genomics Consortium"/>
            <person name="Kohler A."/>
            <person name="Kuo A."/>
            <person name="Nagy L.G."/>
            <person name="Floudas D."/>
            <person name="Copeland A."/>
            <person name="Barry K.W."/>
            <person name="Cichocki N."/>
            <person name="Veneault-Fourrey C."/>
            <person name="LaButti K."/>
            <person name="Lindquist E.A."/>
            <person name="Lipzen A."/>
            <person name="Lundell T."/>
            <person name="Morin E."/>
            <person name="Murat C."/>
            <person name="Riley R."/>
            <person name="Ohm R."/>
            <person name="Sun H."/>
            <person name="Tunlid A."/>
            <person name="Henrissat B."/>
            <person name="Grigoriev I.V."/>
            <person name="Hibbett D.S."/>
            <person name="Martin F."/>
        </authorList>
    </citation>
    <scope>NUCLEOTIDE SEQUENCE [LARGE SCALE GENOMIC DNA]</scope>
    <source>
        <strain evidence="3">h7</strain>
    </source>
</reference>
<feature type="region of interest" description="Disordered" evidence="1">
    <location>
        <begin position="21"/>
        <end position="110"/>
    </location>
</feature>
<dbReference type="Proteomes" id="UP000053424">
    <property type="component" value="Unassembled WGS sequence"/>
</dbReference>
<organism evidence="2 3">
    <name type="scientific">Hebeloma cylindrosporum</name>
    <dbReference type="NCBI Taxonomy" id="76867"/>
    <lineage>
        <taxon>Eukaryota</taxon>
        <taxon>Fungi</taxon>
        <taxon>Dikarya</taxon>
        <taxon>Basidiomycota</taxon>
        <taxon>Agaricomycotina</taxon>
        <taxon>Agaricomycetes</taxon>
        <taxon>Agaricomycetidae</taxon>
        <taxon>Agaricales</taxon>
        <taxon>Agaricineae</taxon>
        <taxon>Hymenogastraceae</taxon>
        <taxon>Hebeloma</taxon>
    </lineage>
</organism>
<dbReference type="STRING" id="686832.A0A0C2Y3J7"/>
<feature type="region of interest" description="Disordered" evidence="1">
    <location>
        <begin position="389"/>
        <end position="432"/>
    </location>
</feature>
<evidence type="ECO:0000313" key="2">
    <source>
        <dbReference type="EMBL" id="KIM44433.1"/>
    </source>
</evidence>